<dbReference type="Proteomes" id="UP000008810">
    <property type="component" value="Chromosome 3"/>
</dbReference>
<evidence type="ECO:0000256" key="8">
    <source>
        <dbReference type="ARBA" id="ARBA00023004"/>
    </source>
</evidence>
<dbReference type="eggNOG" id="KOG0156">
    <property type="taxonomic scope" value="Eukaryota"/>
</dbReference>
<dbReference type="SUPFAM" id="SSF48264">
    <property type="entry name" value="Cytochrome P450"/>
    <property type="match status" value="1"/>
</dbReference>
<dbReference type="GO" id="GO:0016020">
    <property type="term" value="C:membrane"/>
    <property type="evidence" value="ECO:0000318"/>
    <property type="project" value="GO_Central"/>
</dbReference>
<dbReference type="GO" id="GO:0016709">
    <property type="term" value="F:oxidoreductase activity, acting on paired donors, with incorporation or reduction of molecular oxygen, NAD(P)H as one donor, and incorporation of one atom of oxygen"/>
    <property type="evidence" value="ECO:0000318"/>
    <property type="project" value="GO_Central"/>
</dbReference>
<dbReference type="PANTHER" id="PTHR47955:SF19">
    <property type="entry name" value="CYTOCHROME P450 71A9-LIKE ISOFORM X1"/>
    <property type="match status" value="1"/>
</dbReference>
<comment type="similarity">
    <text evidence="2 11">Belongs to the cytochrome P450 family.</text>
</comment>
<dbReference type="OMA" id="VHINAFA"/>
<keyword evidence="9 11" id="KW-0503">Monooxygenase</keyword>
<dbReference type="GO" id="GO:0020037">
    <property type="term" value="F:heme binding"/>
    <property type="evidence" value="ECO:0007669"/>
    <property type="project" value="InterPro"/>
</dbReference>
<dbReference type="InterPro" id="IPR036396">
    <property type="entry name" value="Cyt_P450_sf"/>
</dbReference>
<reference evidence="12" key="2">
    <citation type="submission" date="2017-06" db="EMBL/GenBank/DDBJ databases">
        <title>WGS assembly of Brachypodium distachyon.</title>
        <authorList>
            <consortium name="The International Brachypodium Initiative"/>
            <person name="Lucas S."/>
            <person name="Harmon-Smith M."/>
            <person name="Lail K."/>
            <person name="Tice H."/>
            <person name="Grimwood J."/>
            <person name="Bruce D."/>
            <person name="Barry K."/>
            <person name="Shu S."/>
            <person name="Lindquist E."/>
            <person name="Wang M."/>
            <person name="Pitluck S."/>
            <person name="Vogel J.P."/>
            <person name="Garvin D.F."/>
            <person name="Mockler T.C."/>
            <person name="Schmutz J."/>
            <person name="Rokhsar D."/>
            <person name="Bevan M.W."/>
        </authorList>
    </citation>
    <scope>NUCLEOTIDE SEQUENCE</scope>
    <source>
        <strain evidence="12">Bd21</strain>
    </source>
</reference>
<dbReference type="EnsemblPlants" id="KQJ98122">
    <property type="protein sequence ID" value="KQJ98122"/>
    <property type="gene ID" value="BRADI_3g35020v3"/>
</dbReference>
<dbReference type="OrthoDB" id="1470350at2759"/>
<evidence type="ECO:0000256" key="5">
    <source>
        <dbReference type="ARBA" id="ARBA00022723"/>
    </source>
</evidence>
<keyword evidence="7 11" id="KW-0560">Oxidoreductase</keyword>
<name>I1I6R4_BRADI</name>
<keyword evidence="14" id="KW-1185">Reference proteome</keyword>
<dbReference type="STRING" id="15368.I1I6R4"/>
<sequence>MEVLSMWVSITLATLLYLLLLKLACNNNNKFTKSKKQQHLPPLPPGPWTLPFLGSLHHVLRGLPHRTMRDLSRRHGPLMFLRLGEVPTLVVSSAEAAELVMKTHDLAFASRPSSVAIDIVGCRGQGIGFAPYGDRWRQMKKICVTELLSAKQVRRVESIRADEVGRLLRYVSVSNGSSAVNLSRKASALANDIVAMAMFGGKCADRKAEFVLAYDRVSELVAGFFPLDFFPSSRLVRRLSTVERRLLRSYGRIQRIIASIVESRREAAALAANGDQEDLLGVLLRLQEEDSLAFPLTTEIIGAIMFDIFGGATTTLGSTVEWAISELLKKPEAMAKAQLELRNVLGASRGVITNTDLGGLSYLQMVIKEVLRLHPPNPMLVPRESREDCEIMGYHVPKGTKVHINAFAISRDPRYWDNPEAFNPERFENSNTDYKGTHFEFTPFGAGRRQCPAILFGTSAVEIALANLLYHFDWVLADGSNPDLLDMSETFGMGVRKKLELHLRAIPYIQSGTT</sequence>
<evidence type="ECO:0000256" key="1">
    <source>
        <dbReference type="ARBA" id="ARBA00001971"/>
    </source>
</evidence>
<evidence type="ECO:0000313" key="14">
    <source>
        <dbReference type="Proteomes" id="UP000008810"/>
    </source>
</evidence>
<proteinExistence type="inferred from homology"/>
<dbReference type="Pfam" id="PF00067">
    <property type="entry name" value="p450"/>
    <property type="match status" value="1"/>
</dbReference>
<evidence type="ECO:0000256" key="6">
    <source>
        <dbReference type="ARBA" id="ARBA00022989"/>
    </source>
</evidence>
<dbReference type="PROSITE" id="PS00086">
    <property type="entry name" value="CYTOCHROME_P450"/>
    <property type="match status" value="1"/>
</dbReference>
<reference evidence="12 13" key="1">
    <citation type="journal article" date="2010" name="Nature">
        <title>Genome sequencing and analysis of the model grass Brachypodium distachyon.</title>
        <authorList>
            <consortium name="International Brachypodium Initiative"/>
        </authorList>
    </citation>
    <scope>NUCLEOTIDE SEQUENCE [LARGE SCALE GENOMIC DNA]</scope>
    <source>
        <strain evidence="12 13">Bd21</strain>
    </source>
</reference>
<keyword evidence="8 10" id="KW-0408">Iron</keyword>
<comment type="cofactor">
    <cofactor evidence="1 10">
        <name>heme</name>
        <dbReference type="ChEBI" id="CHEBI:30413"/>
    </cofactor>
</comment>
<dbReference type="AlphaFoldDB" id="I1I6R4"/>
<keyword evidence="3 10" id="KW-0349">Heme</keyword>
<dbReference type="PRINTS" id="PR00463">
    <property type="entry name" value="EP450I"/>
</dbReference>
<dbReference type="HOGENOM" id="CLU_001570_4_1_1"/>
<reference evidence="13" key="3">
    <citation type="submission" date="2018-08" db="UniProtKB">
        <authorList>
            <consortium name="EnsemblPlants"/>
        </authorList>
    </citation>
    <scope>IDENTIFICATION</scope>
    <source>
        <strain evidence="13">cv. Bd21</strain>
    </source>
</reference>
<accession>I1I6R4</accession>
<gene>
    <name evidence="13" type="primary">LOC100837184</name>
    <name evidence="12" type="ORF">BRADI_3g35020v3</name>
</gene>
<dbReference type="RefSeq" id="XP_014756026.2">
    <property type="nucleotide sequence ID" value="XM_014900540.2"/>
</dbReference>
<dbReference type="PANTHER" id="PTHR47955">
    <property type="entry name" value="CYTOCHROME P450 FAMILY 71 PROTEIN"/>
    <property type="match status" value="1"/>
</dbReference>
<dbReference type="EMBL" id="CM000882">
    <property type="protein sequence ID" value="KQJ98122.1"/>
    <property type="molecule type" value="Genomic_DNA"/>
</dbReference>
<feature type="binding site" description="axial binding residue" evidence="10">
    <location>
        <position position="451"/>
    </location>
    <ligand>
        <name>heme</name>
        <dbReference type="ChEBI" id="CHEBI:30413"/>
    </ligand>
    <ligandPart>
        <name>Fe</name>
        <dbReference type="ChEBI" id="CHEBI:18248"/>
    </ligandPart>
</feature>
<dbReference type="Gene3D" id="1.10.630.10">
    <property type="entry name" value="Cytochrome P450"/>
    <property type="match status" value="1"/>
</dbReference>
<dbReference type="GO" id="GO:0005506">
    <property type="term" value="F:iron ion binding"/>
    <property type="evidence" value="ECO:0007669"/>
    <property type="project" value="InterPro"/>
</dbReference>
<evidence type="ECO:0000256" key="7">
    <source>
        <dbReference type="ARBA" id="ARBA00023002"/>
    </source>
</evidence>
<protein>
    <recommendedName>
        <fullName evidence="15">Cytochrome P450</fullName>
    </recommendedName>
</protein>
<evidence type="ECO:0000256" key="3">
    <source>
        <dbReference type="ARBA" id="ARBA00022617"/>
    </source>
</evidence>
<keyword evidence="6" id="KW-0472">Membrane</keyword>
<dbReference type="Gramene" id="KQJ98122">
    <property type="protein sequence ID" value="KQJ98122"/>
    <property type="gene ID" value="BRADI_3g35020v3"/>
</dbReference>
<keyword evidence="6" id="KW-1133">Transmembrane helix</keyword>
<dbReference type="PRINTS" id="PR00385">
    <property type="entry name" value="P450"/>
</dbReference>
<evidence type="ECO:0000256" key="11">
    <source>
        <dbReference type="RuleBase" id="RU000461"/>
    </source>
</evidence>
<dbReference type="InterPro" id="IPR017972">
    <property type="entry name" value="Cyt_P450_CS"/>
</dbReference>
<evidence type="ECO:0000256" key="9">
    <source>
        <dbReference type="ARBA" id="ARBA00023033"/>
    </source>
</evidence>
<evidence type="ECO:0000313" key="13">
    <source>
        <dbReference type="EnsemblPlants" id="KQJ98122"/>
    </source>
</evidence>
<dbReference type="InterPro" id="IPR001128">
    <property type="entry name" value="Cyt_P450"/>
</dbReference>
<dbReference type="KEGG" id="bdi:100837184"/>
<dbReference type="FunCoup" id="I1I6R4">
    <property type="interactions" value="119"/>
</dbReference>
<dbReference type="FunFam" id="1.10.630.10:FF:000064">
    <property type="entry name" value="Cytochrome P450 monooxygenase"/>
    <property type="match status" value="1"/>
</dbReference>
<evidence type="ECO:0000256" key="4">
    <source>
        <dbReference type="ARBA" id="ARBA00022692"/>
    </source>
</evidence>
<dbReference type="CDD" id="cd11072">
    <property type="entry name" value="CYP71-like"/>
    <property type="match status" value="1"/>
</dbReference>
<keyword evidence="4" id="KW-0812">Transmembrane</keyword>
<organism evidence="12">
    <name type="scientific">Brachypodium distachyon</name>
    <name type="common">Purple false brome</name>
    <name type="synonym">Trachynia distachya</name>
    <dbReference type="NCBI Taxonomy" id="15368"/>
    <lineage>
        <taxon>Eukaryota</taxon>
        <taxon>Viridiplantae</taxon>
        <taxon>Streptophyta</taxon>
        <taxon>Embryophyta</taxon>
        <taxon>Tracheophyta</taxon>
        <taxon>Spermatophyta</taxon>
        <taxon>Magnoliopsida</taxon>
        <taxon>Liliopsida</taxon>
        <taxon>Poales</taxon>
        <taxon>Poaceae</taxon>
        <taxon>BOP clade</taxon>
        <taxon>Pooideae</taxon>
        <taxon>Stipodae</taxon>
        <taxon>Brachypodieae</taxon>
        <taxon>Brachypodium</taxon>
    </lineage>
</organism>
<dbReference type="GeneID" id="100837184"/>
<evidence type="ECO:0000313" key="12">
    <source>
        <dbReference type="EMBL" id="KQJ98122.1"/>
    </source>
</evidence>
<keyword evidence="5 10" id="KW-0479">Metal-binding</keyword>
<evidence type="ECO:0008006" key="15">
    <source>
        <dbReference type="Google" id="ProtNLM"/>
    </source>
</evidence>
<evidence type="ECO:0000256" key="2">
    <source>
        <dbReference type="ARBA" id="ARBA00010617"/>
    </source>
</evidence>
<dbReference type="InterPro" id="IPR002401">
    <property type="entry name" value="Cyt_P450_E_grp-I"/>
</dbReference>
<evidence type="ECO:0000256" key="10">
    <source>
        <dbReference type="PIRSR" id="PIRSR602401-1"/>
    </source>
</evidence>